<sequence length="165" mass="18250">MVWVGRGEFYLVMWKPNNRGVSHPKGTSRSLCSGVFPGNCYAIRVLLELDEESYRNGLTEMRSSIDNHAFEERFFLAPKSLIRETEIVHSYVRESSAASTAAHPPPLPGAQLPPAQRSLGDAETLLSSYIHPLLFLSSPCYSSSGTRMLYALKKGKSFLTANGPK</sequence>
<reference evidence="1 2" key="1">
    <citation type="submission" date="2021-06" db="EMBL/GenBank/DDBJ databases">
        <title>Caerostris extrusa draft genome.</title>
        <authorList>
            <person name="Kono N."/>
            <person name="Arakawa K."/>
        </authorList>
    </citation>
    <scope>NUCLEOTIDE SEQUENCE [LARGE SCALE GENOMIC DNA]</scope>
</reference>
<name>A0AAV4UG85_CAEEX</name>
<evidence type="ECO:0000313" key="1">
    <source>
        <dbReference type="EMBL" id="GIY56776.1"/>
    </source>
</evidence>
<dbReference type="Proteomes" id="UP001054945">
    <property type="component" value="Unassembled WGS sequence"/>
</dbReference>
<dbReference type="EMBL" id="BPLR01012810">
    <property type="protein sequence ID" value="GIY56776.1"/>
    <property type="molecule type" value="Genomic_DNA"/>
</dbReference>
<accession>A0AAV4UG85</accession>
<protein>
    <submittedName>
        <fullName evidence="1">Uncharacterized protein</fullName>
    </submittedName>
</protein>
<gene>
    <name evidence="1" type="ORF">CEXT_644921</name>
</gene>
<keyword evidence="2" id="KW-1185">Reference proteome</keyword>
<dbReference type="AlphaFoldDB" id="A0AAV4UG85"/>
<proteinExistence type="predicted"/>
<organism evidence="1 2">
    <name type="scientific">Caerostris extrusa</name>
    <name type="common">Bark spider</name>
    <name type="synonym">Caerostris bankana</name>
    <dbReference type="NCBI Taxonomy" id="172846"/>
    <lineage>
        <taxon>Eukaryota</taxon>
        <taxon>Metazoa</taxon>
        <taxon>Ecdysozoa</taxon>
        <taxon>Arthropoda</taxon>
        <taxon>Chelicerata</taxon>
        <taxon>Arachnida</taxon>
        <taxon>Araneae</taxon>
        <taxon>Araneomorphae</taxon>
        <taxon>Entelegynae</taxon>
        <taxon>Araneoidea</taxon>
        <taxon>Araneidae</taxon>
        <taxon>Caerostris</taxon>
    </lineage>
</organism>
<evidence type="ECO:0000313" key="2">
    <source>
        <dbReference type="Proteomes" id="UP001054945"/>
    </source>
</evidence>
<comment type="caution">
    <text evidence="1">The sequence shown here is derived from an EMBL/GenBank/DDBJ whole genome shotgun (WGS) entry which is preliminary data.</text>
</comment>